<dbReference type="HAMAP" id="MF_01382">
    <property type="entry name" value="SecA"/>
    <property type="match status" value="1"/>
</dbReference>
<dbReference type="PROSITE" id="PS51194">
    <property type="entry name" value="HELICASE_CTER"/>
    <property type="match status" value="1"/>
</dbReference>
<evidence type="ECO:0000256" key="7">
    <source>
        <dbReference type="ARBA" id="ARBA00022840"/>
    </source>
</evidence>
<dbReference type="PANTHER" id="PTHR30612">
    <property type="entry name" value="SECA INNER MEMBRANE COMPONENT OF SEC PROTEIN SECRETION SYSTEM"/>
    <property type="match status" value="1"/>
</dbReference>
<comment type="subcellular location">
    <subcellularLocation>
        <location evidence="12">Cell membrane</location>
        <topology evidence="12">Peripheral membrane protein</topology>
        <orientation evidence="12">Cytoplasmic side</orientation>
    </subcellularLocation>
    <subcellularLocation>
        <location evidence="12">Cytoplasm</location>
    </subcellularLocation>
    <subcellularLocation>
        <location evidence="1">Membrane</location>
        <topology evidence="1">Peripheral membrane protein</topology>
    </subcellularLocation>
    <text evidence="12">Distribution is 50-50.</text>
</comment>
<dbReference type="SMART" id="SM00957">
    <property type="entry name" value="SecA_DEAD"/>
    <property type="match status" value="1"/>
</dbReference>
<reference evidence="17" key="3">
    <citation type="submission" date="2020-02" db="EMBL/GenBank/DDBJ databases">
        <authorList>
            <person name="Littmann E."/>
            <person name="Sorbara M."/>
        </authorList>
    </citation>
    <scope>NUCLEOTIDE SEQUENCE</scope>
    <source>
        <strain evidence="17">MSK.14.57</strain>
    </source>
</reference>
<evidence type="ECO:0000256" key="5">
    <source>
        <dbReference type="ARBA" id="ARBA00022490"/>
    </source>
</evidence>
<keyword evidence="19" id="KW-1185">Reference proteome</keyword>
<dbReference type="GO" id="GO:0005829">
    <property type="term" value="C:cytosol"/>
    <property type="evidence" value="ECO:0007669"/>
    <property type="project" value="TreeGrafter"/>
</dbReference>
<dbReference type="InterPro" id="IPR044722">
    <property type="entry name" value="SecA_SF2_C"/>
</dbReference>
<evidence type="ECO:0000256" key="8">
    <source>
        <dbReference type="ARBA" id="ARBA00022927"/>
    </source>
</evidence>
<dbReference type="Pfam" id="PF07516">
    <property type="entry name" value="SecA_SW"/>
    <property type="match status" value="2"/>
</dbReference>
<dbReference type="InterPro" id="IPR036266">
    <property type="entry name" value="SecA_Wing/Scaffold_sf"/>
</dbReference>
<dbReference type="InterPro" id="IPR001650">
    <property type="entry name" value="Helicase_C-like"/>
</dbReference>
<dbReference type="GO" id="GO:0043952">
    <property type="term" value="P:protein transport by the Sec complex"/>
    <property type="evidence" value="ECO:0007669"/>
    <property type="project" value="TreeGrafter"/>
</dbReference>
<feature type="domain" description="Helicase ATP-binding" evidence="13">
    <location>
        <begin position="70"/>
        <end position="209"/>
    </location>
</feature>
<dbReference type="GO" id="GO:0008564">
    <property type="term" value="F:protein-exporting ATPase activity"/>
    <property type="evidence" value="ECO:0007669"/>
    <property type="project" value="UniProtKB-EC"/>
</dbReference>
<feature type="domain" description="SecA family profile" evidence="15">
    <location>
        <begin position="1"/>
        <end position="570"/>
    </location>
</feature>
<dbReference type="Pfam" id="PF07517">
    <property type="entry name" value="SecA_DEAD"/>
    <property type="match status" value="1"/>
</dbReference>
<dbReference type="CDD" id="cd18803">
    <property type="entry name" value="SF2_C_secA"/>
    <property type="match status" value="1"/>
</dbReference>
<dbReference type="PROSITE" id="PS51196">
    <property type="entry name" value="SECA_MOTOR_DEAD"/>
    <property type="match status" value="1"/>
</dbReference>
<keyword evidence="7 12" id="KW-0067">ATP-binding</keyword>
<comment type="function">
    <text evidence="12">Part of the Sec protein translocase complex. Interacts with the SecYEG preprotein conducting channel. Has a central role in coupling the hydrolysis of ATP to the transfer of proteins into and across the cell membrane, serving as an ATP-driven molecular motor driving the stepwise translocation of polypeptide chains across the membrane.</text>
</comment>
<dbReference type="SMART" id="SM00958">
    <property type="entry name" value="SecA_PP_bind"/>
    <property type="match status" value="1"/>
</dbReference>
<dbReference type="GO" id="GO:0031522">
    <property type="term" value="C:cell envelope Sec protein transport complex"/>
    <property type="evidence" value="ECO:0007669"/>
    <property type="project" value="TreeGrafter"/>
</dbReference>
<protein>
    <recommendedName>
        <fullName evidence="12">Protein translocase subunit SecA</fullName>
        <ecNumber evidence="12">7.4.2.8</ecNumber>
    </recommendedName>
</protein>
<dbReference type="SUPFAM" id="SSF81767">
    <property type="entry name" value="Pre-protein crosslinking domain of SecA"/>
    <property type="match status" value="1"/>
</dbReference>
<keyword evidence="4 12" id="KW-1003">Cell membrane</keyword>
<dbReference type="CDD" id="cd17928">
    <property type="entry name" value="DEXDc_SecA"/>
    <property type="match status" value="1"/>
</dbReference>
<evidence type="ECO:0000256" key="2">
    <source>
        <dbReference type="ARBA" id="ARBA00007650"/>
    </source>
</evidence>
<reference evidence="16 18" key="1">
    <citation type="submission" date="2015-09" db="EMBL/GenBank/DDBJ databases">
        <authorList>
            <consortium name="Pathogen Informatics"/>
        </authorList>
    </citation>
    <scope>NUCLEOTIDE SEQUENCE [LARGE SCALE GENOMIC DNA]</scope>
    <source>
        <strain evidence="16 18">2789STDY5834959</strain>
    </source>
</reference>
<evidence type="ECO:0000256" key="4">
    <source>
        <dbReference type="ARBA" id="ARBA00022475"/>
    </source>
</evidence>
<proteinExistence type="inferred from homology"/>
<keyword evidence="8 12" id="KW-0653">Protein transport</keyword>
<dbReference type="Pfam" id="PF21090">
    <property type="entry name" value="P-loop_SecA"/>
    <property type="match status" value="1"/>
</dbReference>
<dbReference type="InterPro" id="IPR036670">
    <property type="entry name" value="SecA_X-link_sf"/>
</dbReference>
<evidence type="ECO:0000313" key="16">
    <source>
        <dbReference type="EMBL" id="CUN00805.1"/>
    </source>
</evidence>
<keyword evidence="10 12" id="KW-0811">Translocation</keyword>
<evidence type="ECO:0000256" key="6">
    <source>
        <dbReference type="ARBA" id="ARBA00022741"/>
    </source>
</evidence>
<dbReference type="Gene3D" id="1.10.3060.10">
    <property type="entry name" value="Helical scaffold and wing domains of SecA"/>
    <property type="match status" value="1"/>
</dbReference>
<evidence type="ECO:0000313" key="19">
    <source>
        <dbReference type="Proteomes" id="UP001644750"/>
    </source>
</evidence>
<evidence type="ECO:0000256" key="3">
    <source>
        <dbReference type="ARBA" id="ARBA00022448"/>
    </source>
</evidence>
<keyword evidence="6 12" id="KW-0547">Nucleotide-binding</keyword>
<dbReference type="GO" id="GO:0005886">
    <property type="term" value="C:plasma membrane"/>
    <property type="evidence" value="ECO:0007669"/>
    <property type="project" value="UniProtKB-SubCell"/>
</dbReference>
<dbReference type="InterPro" id="IPR000185">
    <property type="entry name" value="SecA"/>
</dbReference>
<evidence type="ECO:0000259" key="14">
    <source>
        <dbReference type="PROSITE" id="PS51194"/>
    </source>
</evidence>
<dbReference type="SUPFAM" id="SSF81886">
    <property type="entry name" value="Helical scaffold and wing domains of SecA"/>
    <property type="match status" value="1"/>
</dbReference>
<evidence type="ECO:0000256" key="12">
    <source>
        <dbReference type="HAMAP-Rule" id="MF_01382"/>
    </source>
</evidence>
<feature type="domain" description="Helicase C-terminal" evidence="14">
    <location>
        <begin position="409"/>
        <end position="574"/>
    </location>
</feature>
<keyword evidence="9 12" id="KW-1278">Translocase</keyword>
<evidence type="ECO:0000313" key="17">
    <source>
        <dbReference type="EMBL" id="NSJ80861.1"/>
    </source>
</evidence>
<feature type="binding site" evidence="12">
    <location>
        <position position="491"/>
    </location>
    <ligand>
        <name>ATP</name>
        <dbReference type="ChEBI" id="CHEBI:30616"/>
    </ligand>
</feature>
<dbReference type="PROSITE" id="PS51192">
    <property type="entry name" value="HELICASE_ATP_BIND_1"/>
    <property type="match status" value="1"/>
</dbReference>
<dbReference type="InterPro" id="IPR011130">
    <property type="entry name" value="SecA_preprotein_X-link_dom"/>
</dbReference>
<evidence type="ECO:0000256" key="9">
    <source>
        <dbReference type="ARBA" id="ARBA00022967"/>
    </source>
</evidence>
<dbReference type="AlphaFoldDB" id="A0A173TFX7"/>
<evidence type="ECO:0000256" key="11">
    <source>
        <dbReference type="ARBA" id="ARBA00023136"/>
    </source>
</evidence>
<dbReference type="InterPro" id="IPR014018">
    <property type="entry name" value="SecA_motor_DEAD"/>
</dbReference>
<comment type="subunit">
    <text evidence="12">Monomer and homodimer. Part of the essential Sec protein translocation apparatus which comprises SecA, SecYEG and auxiliary proteins SecDF. Other proteins may also be involved.</text>
</comment>
<dbReference type="EC" id="7.4.2.8" evidence="12"/>
<dbReference type="Pfam" id="PF01043">
    <property type="entry name" value="SecA_PP_bind"/>
    <property type="match status" value="1"/>
</dbReference>
<dbReference type="EMBL" id="JAAITB010000043">
    <property type="protein sequence ID" value="NSJ80861.1"/>
    <property type="molecule type" value="Genomic_DNA"/>
</dbReference>
<evidence type="ECO:0000259" key="15">
    <source>
        <dbReference type="PROSITE" id="PS51196"/>
    </source>
</evidence>
<dbReference type="InterPro" id="IPR014001">
    <property type="entry name" value="Helicase_ATP-bd"/>
</dbReference>
<evidence type="ECO:0000256" key="10">
    <source>
        <dbReference type="ARBA" id="ARBA00023010"/>
    </source>
</evidence>
<gene>
    <name evidence="16" type="primary">secA_3</name>
    <name evidence="12" type="synonym">secA</name>
    <name evidence="16" type="ORF">ERS852571_01943</name>
    <name evidence="17" type="ORF">G5A72_15015</name>
</gene>
<dbReference type="GO" id="GO:0005524">
    <property type="term" value="F:ATP binding"/>
    <property type="evidence" value="ECO:0007669"/>
    <property type="project" value="UniProtKB-UniRule"/>
</dbReference>
<dbReference type="Proteomes" id="UP001644750">
    <property type="component" value="Unassembled WGS sequence"/>
</dbReference>
<dbReference type="GO" id="GO:0017038">
    <property type="term" value="P:protein import"/>
    <property type="evidence" value="ECO:0007669"/>
    <property type="project" value="InterPro"/>
</dbReference>
<accession>A0A173TFX7</accession>
<feature type="binding site" evidence="12">
    <location>
        <begin position="86"/>
        <end position="90"/>
    </location>
    <ligand>
        <name>ATP</name>
        <dbReference type="ChEBI" id="CHEBI:30616"/>
    </ligand>
</feature>
<evidence type="ECO:0000256" key="1">
    <source>
        <dbReference type="ARBA" id="ARBA00004170"/>
    </source>
</evidence>
<feature type="binding site" evidence="12">
    <location>
        <position position="68"/>
    </location>
    <ligand>
        <name>ATP</name>
        <dbReference type="ChEBI" id="CHEBI:30616"/>
    </ligand>
</feature>
<comment type="catalytic activity">
    <reaction evidence="12">
        <text>ATP + H2O + cellular proteinSide 1 = ADP + phosphate + cellular proteinSide 2.</text>
        <dbReference type="EC" id="7.4.2.8"/>
    </reaction>
</comment>
<keyword evidence="3 12" id="KW-0813">Transport</keyword>
<dbReference type="InterPro" id="IPR011115">
    <property type="entry name" value="SecA_DEAD"/>
</dbReference>
<keyword evidence="11 12" id="KW-0472">Membrane</keyword>
<dbReference type="Gene3D" id="3.40.50.300">
    <property type="entry name" value="P-loop containing nucleotide triphosphate hydrolases"/>
    <property type="match status" value="3"/>
</dbReference>
<name>A0A173TFX7_ANAHA</name>
<dbReference type="EMBL" id="CYXY01000011">
    <property type="protein sequence ID" value="CUN00805.1"/>
    <property type="molecule type" value="Genomic_DNA"/>
</dbReference>
<dbReference type="PRINTS" id="PR00906">
    <property type="entry name" value="SECA"/>
</dbReference>
<dbReference type="SUPFAM" id="SSF52540">
    <property type="entry name" value="P-loop containing nucleoside triphosphate hydrolases"/>
    <property type="match status" value="2"/>
</dbReference>
<dbReference type="Gene3D" id="3.90.1440.10">
    <property type="entry name" value="SecA, preprotein cross-linking domain"/>
    <property type="match status" value="1"/>
</dbReference>
<keyword evidence="5 12" id="KW-0963">Cytoplasm</keyword>
<dbReference type="FunFam" id="3.40.50.300:FF:000429">
    <property type="entry name" value="Preprotein translocase subunit SecA"/>
    <property type="match status" value="1"/>
</dbReference>
<evidence type="ECO:0000259" key="13">
    <source>
        <dbReference type="PROSITE" id="PS51192"/>
    </source>
</evidence>
<dbReference type="InterPro" id="IPR027417">
    <property type="entry name" value="P-loop_NTPase"/>
</dbReference>
<dbReference type="GO" id="GO:0065002">
    <property type="term" value="P:intracellular protein transmembrane transport"/>
    <property type="evidence" value="ECO:0007669"/>
    <property type="project" value="UniProtKB-UniRule"/>
</dbReference>
<dbReference type="RefSeq" id="WP_049995693.1">
    <property type="nucleotide sequence ID" value="NZ_BAABYN010000001.1"/>
</dbReference>
<organism evidence="16 18">
    <name type="scientific">Anaerostipes hadrus</name>
    <dbReference type="NCBI Taxonomy" id="649756"/>
    <lineage>
        <taxon>Bacteria</taxon>
        <taxon>Bacillati</taxon>
        <taxon>Bacillota</taxon>
        <taxon>Clostridia</taxon>
        <taxon>Lachnospirales</taxon>
        <taxon>Lachnospiraceae</taxon>
        <taxon>Anaerostipes</taxon>
    </lineage>
</organism>
<sequence>MAEARQVKNRIVQAVLRECQKLKEKDDLTDELEHVRDIKNKKERLIKSVALASEASRRTINIEPYPVQILASIKMYQGHVIEMKTGEGKTFVSPMTAFAKVLDGQKVHVLTVNDYLVERDYTLLLPVYEMLGLSVGYITTETPIEERKKAYKCDVCYITNSEVGFDYLKDHLAMHPDSVVCNGKYDFAIIDEADSILIDEARTPLIISADTELISGFCISCAKFVKTLELSKETEELEDTVYVGEFPNVDGDAILNLKYGQVYLTENGVKKAEDYFNVDHLDKFILHSLNNALIARFIKKKGIDYIVRRNEIIIVDNATGRLTEGRTWSDGLHQAVQAKEGVEIDAASETAASITYQCLFRQYKDFCGMTGTVKTERREFRKIYKKKISVIPTNRPVIRQDLPDRIFARKEEKYQAILEETRKAIDKGRAVLVGTASVLTSEELSDIFDENDIGHDLLNAKLHRREAEIIAEAGSSGNVVIATNMAGRGTDIKIDEKTRAAGGLLVIGAEHNEAKRIDNQLRGRCGRQGDPGSTQFFVSLEDRLINPYLSKSYYEEMKKVKEIEKKDPFSGNIIRRVHKRIGLQYYSNRKDLFDYDKVNQVQMRVIYNEREKILNDDMDRETVERIAKEMNMKKEFHEAMKRKKDEGKDTVTILQEQKKVLLKSIDKEWRKHLQDLEALKRNEYLKAYGNMDPVTQYRLDAYPLFAEMVVRVKKEFMKEILKE</sequence>
<reference evidence="17 19" key="2">
    <citation type="journal article" date="2020" name="Cell Host Microbe">
        <title>Functional and Genomic Variation between Human-Derived Isolates of Lachnospiraceae Reveals Inter- and Intra-Species Diversity.</title>
        <authorList>
            <person name="Sorbara M.T."/>
            <person name="Littmann E.R."/>
            <person name="Fontana E."/>
            <person name="Moody T.U."/>
            <person name="Kohout C.E."/>
            <person name="Gjonbalaj M."/>
            <person name="Eaton V."/>
            <person name="Seok R."/>
            <person name="Leiner I.M."/>
            <person name="Pamer E.G."/>
        </authorList>
    </citation>
    <scope>NUCLEOTIDE SEQUENCE [LARGE SCALE GENOMIC DNA]</scope>
    <source>
        <strain evidence="17 19">MSK.14.57</strain>
    </source>
</reference>
<dbReference type="Proteomes" id="UP000095553">
    <property type="component" value="Unassembled WGS sequence"/>
</dbReference>
<evidence type="ECO:0000313" key="18">
    <source>
        <dbReference type="Proteomes" id="UP000095553"/>
    </source>
</evidence>
<comment type="similarity">
    <text evidence="2 12">Belongs to the SecA family.</text>
</comment>
<dbReference type="PANTHER" id="PTHR30612:SF0">
    <property type="entry name" value="CHLOROPLAST PROTEIN-TRANSPORTING ATPASE"/>
    <property type="match status" value="1"/>
</dbReference>
<dbReference type="GO" id="GO:0006605">
    <property type="term" value="P:protein targeting"/>
    <property type="evidence" value="ECO:0007669"/>
    <property type="project" value="UniProtKB-UniRule"/>
</dbReference>
<dbReference type="InterPro" id="IPR011116">
    <property type="entry name" value="SecA_Wing/Scaffold"/>
</dbReference>